<reference evidence="4" key="1">
    <citation type="submission" date="2021-05" db="EMBL/GenBank/DDBJ databases">
        <authorList>
            <person name="Pietrasiak N."/>
            <person name="Ward R."/>
            <person name="Stajich J.E."/>
            <person name="Kurbessoian T."/>
        </authorList>
    </citation>
    <scope>NUCLEOTIDE SEQUENCE</scope>
    <source>
        <strain evidence="4">GSE-TBD4-15B</strain>
    </source>
</reference>
<dbReference type="AlphaFoldDB" id="A0A951PCN7"/>
<feature type="region of interest" description="Disordered" evidence="2">
    <location>
        <begin position="445"/>
        <end position="476"/>
    </location>
</feature>
<dbReference type="Pfam" id="PF02518">
    <property type="entry name" value="HATPase_c"/>
    <property type="match status" value="1"/>
</dbReference>
<evidence type="ECO:0000313" key="5">
    <source>
        <dbReference type="Proteomes" id="UP000707356"/>
    </source>
</evidence>
<evidence type="ECO:0000256" key="1">
    <source>
        <dbReference type="ARBA" id="ARBA00022777"/>
    </source>
</evidence>
<dbReference type="PROSITE" id="PS50109">
    <property type="entry name" value="HIS_KIN"/>
    <property type="match status" value="1"/>
</dbReference>
<reference evidence="4" key="2">
    <citation type="journal article" date="2022" name="Microbiol. Resour. Announc.">
        <title>Metagenome Sequencing to Explore Phylogenomics of Terrestrial Cyanobacteria.</title>
        <authorList>
            <person name="Ward R.D."/>
            <person name="Stajich J.E."/>
            <person name="Johansen J.R."/>
            <person name="Huntemann M."/>
            <person name="Clum A."/>
            <person name="Foster B."/>
            <person name="Foster B."/>
            <person name="Roux S."/>
            <person name="Palaniappan K."/>
            <person name="Varghese N."/>
            <person name="Mukherjee S."/>
            <person name="Reddy T.B.K."/>
            <person name="Daum C."/>
            <person name="Copeland A."/>
            <person name="Chen I.A."/>
            <person name="Ivanova N.N."/>
            <person name="Kyrpides N.C."/>
            <person name="Shapiro N."/>
            <person name="Eloe-Fadrosh E.A."/>
            <person name="Pietrasiak N."/>
        </authorList>
    </citation>
    <scope>NUCLEOTIDE SEQUENCE</scope>
    <source>
        <strain evidence="4">GSE-TBD4-15B</strain>
    </source>
</reference>
<evidence type="ECO:0000256" key="2">
    <source>
        <dbReference type="SAM" id="MobiDB-lite"/>
    </source>
</evidence>
<dbReference type="Gene3D" id="3.30.565.10">
    <property type="entry name" value="Histidine kinase-like ATPase, C-terminal domain"/>
    <property type="match status" value="1"/>
</dbReference>
<feature type="compositionally biased region" description="Basic and acidic residues" evidence="2">
    <location>
        <begin position="453"/>
        <end position="464"/>
    </location>
</feature>
<name>A0A951PCN7_9CYAN</name>
<dbReference type="PANTHER" id="PTHR43065">
    <property type="entry name" value="SENSOR HISTIDINE KINASE"/>
    <property type="match status" value="1"/>
</dbReference>
<dbReference type="PANTHER" id="PTHR43065:SF50">
    <property type="entry name" value="HISTIDINE KINASE"/>
    <property type="match status" value="1"/>
</dbReference>
<dbReference type="Gene3D" id="1.10.287.130">
    <property type="match status" value="1"/>
</dbReference>
<organism evidence="4 5">
    <name type="scientific">Pegethrix bostrychoides GSE-TBD4-15B</name>
    <dbReference type="NCBI Taxonomy" id="2839662"/>
    <lineage>
        <taxon>Bacteria</taxon>
        <taxon>Bacillati</taxon>
        <taxon>Cyanobacteriota</taxon>
        <taxon>Cyanophyceae</taxon>
        <taxon>Oculatellales</taxon>
        <taxon>Oculatellaceae</taxon>
        <taxon>Pegethrix</taxon>
    </lineage>
</organism>
<sequence>MSFSPLADSDPSHPRLPVPYLPDSSPSLSLESVLSDLPLYDFQIEAHHTGIEVARIFEQCPTLPGVVLMQNGTFLGLLSRQRLLEFLIRPRGLTLFLPSSLSVLYSYARVNHLILPALTSVLAAAPLALRRSADQQSEPVVVALADQTYRLLDIHDLNIAHWQLRGIETQVRYERMQTQMIQTEKMASLGRLVDGVAHEILDPVGFIWGNLSHLSDYSQQMLLVLAAYEQHFPDLPPTLADLQQEVELEYLRADLPQTILSIRAGAERLKTLVTSLQNFCHSDDVYPKPANLHESLDGILLLLKSRLKGEIQVVKRYGHLPPVRCYAGQLNQVLINILTNAIDALLDQSVRQNIAAEFYARQPHLQSLALARPQITITTEVRPDAQDRGSRWVVVWIADNGPGMSADQLQQVLESFSVQRRADKETSLALSYRIVTAKHGGKFYIRSSPAESPDLKTPDLKTPDPETPDPAPSCAISGTEFELWLPLT</sequence>
<accession>A0A951PCN7</accession>
<comment type="caution">
    <text evidence="4">The sequence shown here is derived from an EMBL/GenBank/DDBJ whole genome shotgun (WGS) entry which is preliminary data.</text>
</comment>
<dbReference type="Proteomes" id="UP000707356">
    <property type="component" value="Unassembled WGS sequence"/>
</dbReference>
<feature type="domain" description="Histidine kinase" evidence="3">
    <location>
        <begin position="195"/>
        <end position="488"/>
    </location>
</feature>
<dbReference type="InterPro" id="IPR036890">
    <property type="entry name" value="HATPase_C_sf"/>
</dbReference>
<evidence type="ECO:0000259" key="3">
    <source>
        <dbReference type="PROSITE" id="PS50109"/>
    </source>
</evidence>
<dbReference type="SUPFAM" id="SSF55874">
    <property type="entry name" value="ATPase domain of HSP90 chaperone/DNA topoisomerase II/histidine kinase"/>
    <property type="match status" value="1"/>
</dbReference>
<dbReference type="InterPro" id="IPR003594">
    <property type="entry name" value="HATPase_dom"/>
</dbReference>
<protein>
    <submittedName>
        <fullName evidence="4">Sensor histidine kinase</fullName>
    </submittedName>
</protein>
<dbReference type="SMART" id="SM00387">
    <property type="entry name" value="HATPase_c"/>
    <property type="match status" value="1"/>
</dbReference>
<gene>
    <name evidence="4" type="ORF">KME07_15100</name>
</gene>
<evidence type="ECO:0000313" key="4">
    <source>
        <dbReference type="EMBL" id="MBW4466750.1"/>
    </source>
</evidence>
<proteinExistence type="predicted"/>
<dbReference type="GO" id="GO:0016301">
    <property type="term" value="F:kinase activity"/>
    <property type="evidence" value="ECO:0007669"/>
    <property type="project" value="UniProtKB-KW"/>
</dbReference>
<dbReference type="InterPro" id="IPR005467">
    <property type="entry name" value="His_kinase_dom"/>
</dbReference>
<dbReference type="EMBL" id="JAHHHV010000070">
    <property type="protein sequence ID" value="MBW4466750.1"/>
    <property type="molecule type" value="Genomic_DNA"/>
</dbReference>
<keyword evidence="1 4" id="KW-0808">Transferase</keyword>
<keyword evidence="1 4" id="KW-0418">Kinase</keyword>